<proteinExistence type="predicted"/>
<gene>
    <name evidence="1" type="ORF">LCGC14_2948280</name>
</gene>
<dbReference type="AlphaFoldDB" id="A0A0F8XGL2"/>
<dbReference type="EMBL" id="LAZR01059328">
    <property type="protein sequence ID" value="KKK68018.1"/>
    <property type="molecule type" value="Genomic_DNA"/>
</dbReference>
<name>A0A0F8XGL2_9ZZZZ</name>
<sequence>MGALLDRLGGEVGLEFAPQGDAFEQGAGFVEPRQAQAQGG</sequence>
<evidence type="ECO:0000313" key="1">
    <source>
        <dbReference type="EMBL" id="KKK68018.1"/>
    </source>
</evidence>
<accession>A0A0F8XGL2</accession>
<feature type="non-terminal residue" evidence="1">
    <location>
        <position position="40"/>
    </location>
</feature>
<protein>
    <submittedName>
        <fullName evidence="1">Uncharacterized protein</fullName>
    </submittedName>
</protein>
<organism evidence="1">
    <name type="scientific">marine sediment metagenome</name>
    <dbReference type="NCBI Taxonomy" id="412755"/>
    <lineage>
        <taxon>unclassified sequences</taxon>
        <taxon>metagenomes</taxon>
        <taxon>ecological metagenomes</taxon>
    </lineage>
</organism>
<reference evidence="1" key="1">
    <citation type="journal article" date="2015" name="Nature">
        <title>Complex archaea that bridge the gap between prokaryotes and eukaryotes.</title>
        <authorList>
            <person name="Spang A."/>
            <person name="Saw J.H."/>
            <person name="Jorgensen S.L."/>
            <person name="Zaremba-Niedzwiedzka K."/>
            <person name="Martijn J."/>
            <person name="Lind A.E."/>
            <person name="van Eijk R."/>
            <person name="Schleper C."/>
            <person name="Guy L."/>
            <person name="Ettema T.J."/>
        </authorList>
    </citation>
    <scope>NUCLEOTIDE SEQUENCE</scope>
</reference>
<comment type="caution">
    <text evidence="1">The sequence shown here is derived from an EMBL/GenBank/DDBJ whole genome shotgun (WGS) entry which is preliminary data.</text>
</comment>